<dbReference type="InterPro" id="IPR013461">
    <property type="entry name" value="ClpA"/>
</dbReference>
<comment type="similarity">
    <text evidence="1 7">Belongs to the ClpA/ClpB family.</text>
</comment>
<dbReference type="InterPro" id="IPR001270">
    <property type="entry name" value="ClpA/B"/>
</dbReference>
<dbReference type="InterPro" id="IPR018368">
    <property type="entry name" value="ClpA/B_CS1"/>
</dbReference>
<keyword evidence="10" id="KW-1185">Reference proteome</keyword>
<dbReference type="InterPro" id="IPR003959">
    <property type="entry name" value="ATPase_AAA_core"/>
</dbReference>
<dbReference type="GO" id="GO:0008233">
    <property type="term" value="F:peptidase activity"/>
    <property type="evidence" value="ECO:0007669"/>
    <property type="project" value="UniProtKB-KW"/>
</dbReference>
<evidence type="ECO:0000256" key="2">
    <source>
        <dbReference type="ARBA" id="ARBA00022737"/>
    </source>
</evidence>
<dbReference type="Pfam" id="PF17871">
    <property type="entry name" value="AAA_lid_9"/>
    <property type="match status" value="1"/>
</dbReference>
<dbReference type="NCBIfam" id="TIGR02639">
    <property type="entry name" value="ClpA"/>
    <property type="match status" value="1"/>
</dbReference>
<dbReference type="GO" id="GO:0005524">
    <property type="term" value="F:ATP binding"/>
    <property type="evidence" value="ECO:0007669"/>
    <property type="project" value="UniProtKB-KW"/>
</dbReference>
<dbReference type="InterPro" id="IPR004176">
    <property type="entry name" value="Clp_R_N"/>
</dbReference>
<dbReference type="InterPro" id="IPR041546">
    <property type="entry name" value="ClpA/ClpB_AAA_lid"/>
</dbReference>
<dbReference type="Gene3D" id="3.40.50.300">
    <property type="entry name" value="P-loop containing nucleotide triphosphate hydrolases"/>
    <property type="match status" value="2"/>
</dbReference>
<keyword evidence="3 7" id="KW-0547">Nucleotide-binding</keyword>
<dbReference type="Gene3D" id="1.10.8.60">
    <property type="match status" value="2"/>
</dbReference>
<evidence type="ECO:0000259" key="8">
    <source>
        <dbReference type="PROSITE" id="PS51903"/>
    </source>
</evidence>
<name>A0ABY1GUH5_9GAMM</name>
<feature type="domain" description="Clp R" evidence="8">
    <location>
        <begin position="1"/>
        <end position="145"/>
    </location>
</feature>
<dbReference type="Gene3D" id="1.10.1780.10">
    <property type="entry name" value="Clp, N-terminal domain"/>
    <property type="match status" value="1"/>
</dbReference>
<evidence type="ECO:0000313" key="9">
    <source>
        <dbReference type="EMBL" id="SFT91865.1"/>
    </source>
</evidence>
<dbReference type="InterPro" id="IPR019489">
    <property type="entry name" value="Clp_ATPase_C"/>
</dbReference>
<dbReference type="PANTHER" id="PTHR11638:SF111">
    <property type="entry name" value="ATP-DEPENDENT CLP PROTEASE ATP-BINDING SUBUNIT CLPA"/>
    <property type="match status" value="1"/>
</dbReference>
<dbReference type="InterPro" id="IPR036628">
    <property type="entry name" value="Clp_N_dom_sf"/>
</dbReference>
<dbReference type="SMART" id="SM01086">
    <property type="entry name" value="ClpB_D2-small"/>
    <property type="match status" value="1"/>
</dbReference>
<dbReference type="GO" id="GO:0006508">
    <property type="term" value="P:proteolysis"/>
    <property type="evidence" value="ECO:0007669"/>
    <property type="project" value="UniProtKB-KW"/>
</dbReference>
<evidence type="ECO:0000256" key="3">
    <source>
        <dbReference type="ARBA" id="ARBA00022741"/>
    </source>
</evidence>
<keyword evidence="9" id="KW-0645">Protease</keyword>
<dbReference type="PROSITE" id="PS00871">
    <property type="entry name" value="CLPAB_2"/>
    <property type="match status" value="1"/>
</dbReference>
<evidence type="ECO:0000313" key="10">
    <source>
        <dbReference type="Proteomes" id="UP000183805"/>
    </source>
</evidence>
<dbReference type="InterPro" id="IPR028299">
    <property type="entry name" value="ClpA/B_CS2"/>
</dbReference>
<dbReference type="SUPFAM" id="SSF81923">
    <property type="entry name" value="Double Clp-N motif"/>
    <property type="match status" value="1"/>
</dbReference>
<evidence type="ECO:0000256" key="5">
    <source>
        <dbReference type="ARBA" id="ARBA00023186"/>
    </source>
</evidence>
<sequence>MLNKDLELTLNAAFREARTRRHEFMTVEHLLLALLDNPSAGEALNACGVDMSALKVELSDFIDETTPVIPDLEEDRETQPTLGFQRVLQRAVFHVQSSGKSEVTGVNVLVAMFSEQESQAVYLLKKADVNRLDIVNFISHGISKADDDIGGDDHDDIHEEVQEVQGEEPTKLENFTTNLNQQAIEGNIDPLVGRDNEVERTVQVLCRRKKNNPLLVGEAGVGKTAIAEGLAYRIVKNEVPDVIADAVVYSLDMGALLAGTKYRGDFEKRFKSLLKELQAKPHSILFIDEIHTIIGAGAASGGVMDASNLIKPLLSSGKLRCMGSTTYNEYKNIFEKDRALVRRFQKIDVLEPSVADTTKILNGLKERYEEHHGIRYTQKALKAAAELSAKYINERHLPDKAIDVIDEAGANQRLQPISKRKKTIGVADIELIVSKMARIPQQSVSSSDKETLKNLDRNLKMLVFGQDQSIDALTSAIRLSRSGLANEDKPVGSFLFAGPTGVGKTEVTKQLAKCLGVEFIRFDMSEYVERHAVSRLIGAPPGYVGFEQGGLLTEAVIKNPHAVVLLDEIEKAHPDIYNILLQVMDHGTLTDNNGRKADFRNVVVVMTTNAGVQETVRKSIGFTEQDHSHDAMTEINKVFSPEFRNRLDNIIWFNHLEKDVILQVVDKFIVELQAQLDKKSVNLELTSKAREWLADKGYDKAMGARPMARVIQDELKKPLANEILFGELAAGGSVKVSVKDKKIHFEYETNLETA</sequence>
<evidence type="ECO:0000256" key="7">
    <source>
        <dbReference type="RuleBase" id="RU004432"/>
    </source>
</evidence>
<dbReference type="CDD" id="cd19499">
    <property type="entry name" value="RecA-like_ClpB_Hsp104-like"/>
    <property type="match status" value="1"/>
</dbReference>
<dbReference type="SMART" id="SM00382">
    <property type="entry name" value="AAA"/>
    <property type="match status" value="2"/>
</dbReference>
<dbReference type="InterPro" id="IPR003593">
    <property type="entry name" value="AAA+_ATPase"/>
</dbReference>
<organism evidence="9 10">
    <name type="scientific">Pseudoalteromonas lipolytica</name>
    <dbReference type="NCBI Taxonomy" id="570156"/>
    <lineage>
        <taxon>Bacteria</taxon>
        <taxon>Pseudomonadati</taxon>
        <taxon>Pseudomonadota</taxon>
        <taxon>Gammaproteobacteria</taxon>
        <taxon>Alteromonadales</taxon>
        <taxon>Pseudoalteromonadaceae</taxon>
        <taxon>Pseudoalteromonas</taxon>
    </lineage>
</organism>
<keyword evidence="5 7" id="KW-0143">Chaperone</keyword>
<protein>
    <submittedName>
        <fullName evidence="9">ATP-dependent Clp protease ATP-binding subunit ClpA</fullName>
    </submittedName>
</protein>
<accession>A0ABY1GUH5</accession>
<dbReference type="Proteomes" id="UP000183805">
    <property type="component" value="Unassembled WGS sequence"/>
</dbReference>
<dbReference type="RefSeq" id="WP_074989572.1">
    <property type="nucleotide sequence ID" value="NZ_FPAZ01000016.1"/>
</dbReference>
<gene>
    <name evidence="9" type="ORF">SAMN04487854_1164</name>
</gene>
<dbReference type="CDD" id="cd00009">
    <property type="entry name" value="AAA"/>
    <property type="match status" value="1"/>
</dbReference>
<proteinExistence type="inferred from homology"/>
<evidence type="ECO:0000256" key="4">
    <source>
        <dbReference type="ARBA" id="ARBA00022840"/>
    </source>
</evidence>
<dbReference type="PANTHER" id="PTHR11638">
    <property type="entry name" value="ATP-DEPENDENT CLP PROTEASE"/>
    <property type="match status" value="1"/>
</dbReference>
<dbReference type="InterPro" id="IPR027417">
    <property type="entry name" value="P-loop_NTPase"/>
</dbReference>
<dbReference type="Pfam" id="PF00004">
    <property type="entry name" value="AAA"/>
    <property type="match status" value="1"/>
</dbReference>
<evidence type="ECO:0000256" key="6">
    <source>
        <dbReference type="PROSITE-ProRule" id="PRU01251"/>
    </source>
</evidence>
<keyword evidence="9" id="KW-0378">Hydrolase</keyword>
<dbReference type="PROSITE" id="PS51903">
    <property type="entry name" value="CLP_R"/>
    <property type="match status" value="1"/>
</dbReference>
<reference evidence="9 10" key="1">
    <citation type="submission" date="2016-10" db="EMBL/GenBank/DDBJ databases">
        <authorList>
            <person name="Varghese N."/>
            <person name="Submissions S."/>
        </authorList>
    </citation>
    <scope>NUCLEOTIDE SEQUENCE [LARGE SCALE GENOMIC DNA]</scope>
    <source>
        <strain evidence="9 10">CGMCC 1.8499</strain>
    </source>
</reference>
<evidence type="ECO:0000256" key="1">
    <source>
        <dbReference type="ARBA" id="ARBA00008675"/>
    </source>
</evidence>
<keyword evidence="4 7" id="KW-0067">ATP-binding</keyword>
<dbReference type="Pfam" id="PF07724">
    <property type="entry name" value="AAA_2"/>
    <property type="match status" value="1"/>
</dbReference>
<dbReference type="PRINTS" id="PR00300">
    <property type="entry name" value="CLPPROTEASEA"/>
</dbReference>
<keyword evidence="2 6" id="KW-0677">Repeat</keyword>
<dbReference type="SUPFAM" id="SSF52540">
    <property type="entry name" value="P-loop containing nucleoside triphosphate hydrolases"/>
    <property type="match status" value="2"/>
</dbReference>
<dbReference type="Pfam" id="PF02861">
    <property type="entry name" value="Clp_N"/>
    <property type="match status" value="1"/>
</dbReference>
<dbReference type="PROSITE" id="PS00870">
    <property type="entry name" value="CLPAB_1"/>
    <property type="match status" value="1"/>
</dbReference>
<comment type="caution">
    <text evidence="9">The sequence shown here is derived from an EMBL/GenBank/DDBJ whole genome shotgun (WGS) entry which is preliminary data.</text>
</comment>
<dbReference type="NCBIfam" id="NF008263">
    <property type="entry name" value="PRK11034.1"/>
    <property type="match status" value="1"/>
</dbReference>
<dbReference type="InterPro" id="IPR050130">
    <property type="entry name" value="ClpA_ClpB"/>
</dbReference>
<dbReference type="EMBL" id="FPAZ01000016">
    <property type="protein sequence ID" value="SFT91865.1"/>
    <property type="molecule type" value="Genomic_DNA"/>
</dbReference>
<dbReference type="Pfam" id="PF10431">
    <property type="entry name" value="ClpB_D2-small"/>
    <property type="match status" value="1"/>
</dbReference>